<keyword evidence="6 8" id="KW-1133">Transmembrane helix</keyword>
<dbReference type="PANTHER" id="PTHR33908:SF11">
    <property type="entry name" value="MEMBRANE PROTEIN"/>
    <property type="match status" value="1"/>
</dbReference>
<feature type="transmembrane region" description="Helical" evidence="8">
    <location>
        <begin position="199"/>
        <end position="232"/>
    </location>
</feature>
<comment type="caution">
    <text evidence="10">The sequence shown here is derived from an EMBL/GenBank/DDBJ whole genome shotgun (WGS) entry which is preliminary data.</text>
</comment>
<dbReference type="GO" id="GO:0016763">
    <property type="term" value="F:pentosyltransferase activity"/>
    <property type="evidence" value="ECO:0007669"/>
    <property type="project" value="TreeGrafter"/>
</dbReference>
<accession>A0A4S8H6L1</accession>
<keyword evidence="4" id="KW-0808">Transferase</keyword>
<dbReference type="GO" id="GO:0005886">
    <property type="term" value="C:plasma membrane"/>
    <property type="evidence" value="ECO:0007669"/>
    <property type="project" value="UniProtKB-SubCell"/>
</dbReference>
<feature type="transmembrane region" description="Helical" evidence="8">
    <location>
        <begin position="244"/>
        <end position="265"/>
    </location>
</feature>
<evidence type="ECO:0000256" key="4">
    <source>
        <dbReference type="ARBA" id="ARBA00022679"/>
    </source>
</evidence>
<name>A0A4S8H6L1_9BACT</name>
<dbReference type="Proteomes" id="UP000306918">
    <property type="component" value="Unassembled WGS sequence"/>
</dbReference>
<sequence length="652" mass="75268">MHGILYYRHSAFKSDAPAKYKILQRDIRRYSKSRIMTKVSDPIRSNWFIYLIVLFAFILRAWNLTSQSLWLDELHNMIEADPAISWGQLFSYLKCCDQHPPLYFIIERLAFTIFSHTEGVARSISVIAGTISVWCMWLLGREVFSKQLGYIAAILTCVNYYNIFYSQEARGYIFAFLFATLSFLYFIKLIRSPVRRNVILYAVFTLLLLYSHYYSLFAVASQGLLALLFIFLEEKRTEKTRLFKAFLFSGIIILVGYAPWVPFLLEMSRIKSFWIGNVSHDFIIAFFRNYFGDAETLIPVLTLLLIVYIVHISLGSKEAGAPRNIKNNPLQFSFIVILGWVFITYLIPYLRSMLVVPILYPRYTIVVLPAILLALALGTDSFKAPAIKYSIVILIVALSFIDLAVAKKYYTAAHKSQFREMTAFVVRENKDNYPVVNQLTSWHQSYYLKKFGSKAKLMARDKEALVDSIVAGIAPQWALNGFWIVGAHGEQPISEERLTRLDKEYMLLKQEKFFDAWAQLFVSRKKLSANNIIINYTDFPTGEGTVLNDQKAIAIWTGAIYTKPIHLEKRTYKLTIIAMGTSCKDEFPHLNIYNSNKKIGDFYAKDQFANKEFTFENVNDSTILKIEMDNDLMQEGAGDRNAFIQRIMLEKQ</sequence>
<evidence type="ECO:0000313" key="11">
    <source>
        <dbReference type="Proteomes" id="UP000306918"/>
    </source>
</evidence>
<dbReference type="Pfam" id="PF13231">
    <property type="entry name" value="PMT_2"/>
    <property type="match status" value="1"/>
</dbReference>
<proteinExistence type="predicted"/>
<protein>
    <recommendedName>
        <fullName evidence="9">Glycosyltransferase RgtA/B/C/D-like domain-containing protein</fullName>
    </recommendedName>
</protein>
<evidence type="ECO:0000256" key="1">
    <source>
        <dbReference type="ARBA" id="ARBA00004651"/>
    </source>
</evidence>
<dbReference type="GO" id="GO:0009103">
    <property type="term" value="P:lipopolysaccharide biosynthetic process"/>
    <property type="evidence" value="ECO:0007669"/>
    <property type="project" value="UniProtKB-ARBA"/>
</dbReference>
<keyword evidence="7 8" id="KW-0472">Membrane</keyword>
<keyword evidence="3" id="KW-0328">Glycosyltransferase</keyword>
<feature type="transmembrane region" description="Helical" evidence="8">
    <location>
        <begin position="297"/>
        <end position="316"/>
    </location>
</feature>
<keyword evidence="11" id="KW-1185">Reference proteome</keyword>
<keyword evidence="2" id="KW-1003">Cell membrane</keyword>
<evidence type="ECO:0000256" key="6">
    <source>
        <dbReference type="ARBA" id="ARBA00022989"/>
    </source>
</evidence>
<reference evidence="10 11" key="1">
    <citation type="submission" date="2019-04" db="EMBL/GenBank/DDBJ databases">
        <title>Niastella caeni sp. nov., isolated from activated sludge.</title>
        <authorList>
            <person name="Sheng M."/>
        </authorList>
    </citation>
    <scope>NUCLEOTIDE SEQUENCE [LARGE SCALE GENOMIC DNA]</scope>
    <source>
        <strain evidence="10 11">HX-2-15</strain>
    </source>
</reference>
<feature type="transmembrane region" description="Helical" evidence="8">
    <location>
        <begin position="147"/>
        <end position="163"/>
    </location>
</feature>
<gene>
    <name evidence="10" type="ORF">FAM09_30185</name>
</gene>
<feature type="transmembrane region" description="Helical" evidence="8">
    <location>
        <begin position="169"/>
        <end position="187"/>
    </location>
</feature>
<comment type="subcellular location">
    <subcellularLocation>
        <location evidence="1">Cell membrane</location>
        <topology evidence="1">Multi-pass membrane protein</topology>
    </subcellularLocation>
</comment>
<feature type="transmembrane region" description="Helical" evidence="8">
    <location>
        <begin position="359"/>
        <end position="377"/>
    </location>
</feature>
<organism evidence="10 11">
    <name type="scientific">Niastella caeni</name>
    <dbReference type="NCBI Taxonomy" id="2569763"/>
    <lineage>
        <taxon>Bacteria</taxon>
        <taxon>Pseudomonadati</taxon>
        <taxon>Bacteroidota</taxon>
        <taxon>Chitinophagia</taxon>
        <taxon>Chitinophagales</taxon>
        <taxon>Chitinophagaceae</taxon>
        <taxon>Niastella</taxon>
    </lineage>
</organism>
<evidence type="ECO:0000256" key="8">
    <source>
        <dbReference type="SAM" id="Phobius"/>
    </source>
</evidence>
<dbReference type="AlphaFoldDB" id="A0A4S8H6L1"/>
<evidence type="ECO:0000256" key="7">
    <source>
        <dbReference type="ARBA" id="ARBA00023136"/>
    </source>
</evidence>
<dbReference type="PANTHER" id="PTHR33908">
    <property type="entry name" value="MANNOSYLTRANSFERASE YKCB-RELATED"/>
    <property type="match status" value="1"/>
</dbReference>
<feature type="transmembrane region" description="Helical" evidence="8">
    <location>
        <begin position="328"/>
        <end position="347"/>
    </location>
</feature>
<evidence type="ECO:0000256" key="5">
    <source>
        <dbReference type="ARBA" id="ARBA00022692"/>
    </source>
</evidence>
<evidence type="ECO:0000313" key="10">
    <source>
        <dbReference type="EMBL" id="THU30428.1"/>
    </source>
</evidence>
<feature type="domain" description="Glycosyltransferase RgtA/B/C/D-like" evidence="9">
    <location>
        <begin position="98"/>
        <end position="261"/>
    </location>
</feature>
<feature type="transmembrane region" description="Helical" evidence="8">
    <location>
        <begin position="389"/>
        <end position="410"/>
    </location>
</feature>
<dbReference type="EMBL" id="STFF01000016">
    <property type="protein sequence ID" value="THU30428.1"/>
    <property type="molecule type" value="Genomic_DNA"/>
</dbReference>
<feature type="transmembrane region" description="Helical" evidence="8">
    <location>
        <begin position="47"/>
        <end position="65"/>
    </location>
</feature>
<dbReference type="OrthoDB" id="5437043at2"/>
<evidence type="ECO:0000259" key="9">
    <source>
        <dbReference type="Pfam" id="PF13231"/>
    </source>
</evidence>
<keyword evidence="5 8" id="KW-0812">Transmembrane</keyword>
<dbReference type="InterPro" id="IPR050297">
    <property type="entry name" value="LipidA_mod_glycosyltrf_83"/>
</dbReference>
<evidence type="ECO:0000256" key="3">
    <source>
        <dbReference type="ARBA" id="ARBA00022676"/>
    </source>
</evidence>
<dbReference type="InterPro" id="IPR038731">
    <property type="entry name" value="RgtA/B/C-like"/>
</dbReference>
<evidence type="ECO:0000256" key="2">
    <source>
        <dbReference type="ARBA" id="ARBA00022475"/>
    </source>
</evidence>